<protein>
    <submittedName>
        <fullName evidence="2">Uncharacterized protein</fullName>
    </submittedName>
</protein>
<keyword evidence="3" id="KW-1185">Reference proteome</keyword>
<proteinExistence type="predicted"/>
<reference evidence="2 3" key="1">
    <citation type="journal article" date="2021" name="Sci. Rep.">
        <title>The distribution of antibiotic resistance genes in chicken gut microbiota commensals.</title>
        <authorList>
            <person name="Juricova H."/>
            <person name="Matiasovicova J."/>
            <person name="Kubasova T."/>
            <person name="Cejkova D."/>
            <person name="Rychlik I."/>
        </authorList>
    </citation>
    <scope>NUCLEOTIDE SEQUENCE [LARGE SCALE GENOMIC DNA]</scope>
    <source>
        <strain evidence="2 3">An819</strain>
    </source>
</reference>
<evidence type="ECO:0000256" key="1">
    <source>
        <dbReference type="SAM" id="Phobius"/>
    </source>
</evidence>
<feature type="transmembrane region" description="Helical" evidence="1">
    <location>
        <begin position="37"/>
        <end position="56"/>
    </location>
</feature>
<keyword evidence="1" id="KW-1133">Transmembrane helix</keyword>
<dbReference type="Proteomes" id="UP000764045">
    <property type="component" value="Unassembled WGS sequence"/>
</dbReference>
<gene>
    <name evidence="2" type="ORF">H6B30_07110</name>
</gene>
<keyword evidence="1" id="KW-0472">Membrane</keyword>
<dbReference type="RefSeq" id="WP_205109101.1">
    <property type="nucleotide sequence ID" value="NZ_JACJJL010000009.1"/>
</dbReference>
<feature type="transmembrane region" description="Helical" evidence="1">
    <location>
        <begin position="12"/>
        <end position="31"/>
    </location>
</feature>
<comment type="caution">
    <text evidence="2">The sequence shown here is derived from an EMBL/GenBank/DDBJ whole genome shotgun (WGS) entry which is preliminary data.</text>
</comment>
<evidence type="ECO:0000313" key="2">
    <source>
        <dbReference type="EMBL" id="MBM6661523.1"/>
    </source>
</evidence>
<keyword evidence="1" id="KW-0812">Transmembrane</keyword>
<sequence>MRKIDQARGTGFSYTSVAFIPPILPLIVYLTRNEIPLALAAAATALLLTAAIPLVMKRVAAPLLTLVFVYASYFIAANCVINYILGRSLTTVTYILGDIEITVPDLAESNYCFAAAAGITAGWVDLVRTEHAKGDTAAVARAMRRAPAATTDDQLYTFLTSVEQMKRGNNKAAMTLLKKGTMKTDIRKDTIYATINLVALGRMMLAEGDSAGIDSISKAVELLDIKMCDAINMSALAMAIHKTDLTQATLMNEATLATFPEHDYYKRTKAIILYKKKDYWGAWEWLGPTIYDPSEETPGLLEIAGDIAMLMENAEGKDGDRFFTDEEYRKEVAMGYWKEAARQAPDDELLARKIRLGRYVE</sequence>
<dbReference type="EMBL" id="JACJJL010000009">
    <property type="protein sequence ID" value="MBM6661523.1"/>
    <property type="molecule type" value="Genomic_DNA"/>
</dbReference>
<dbReference type="AlphaFoldDB" id="A0A939B2K7"/>
<accession>A0A939B2K7</accession>
<evidence type="ECO:0000313" key="3">
    <source>
        <dbReference type="Proteomes" id="UP000764045"/>
    </source>
</evidence>
<organism evidence="2 3">
    <name type="scientific">Marseilla massiliensis</name>
    <dbReference type="NCBI Taxonomy" id="1841864"/>
    <lineage>
        <taxon>Bacteria</taxon>
        <taxon>Pseudomonadati</taxon>
        <taxon>Bacteroidota</taxon>
        <taxon>Bacteroidia</taxon>
        <taxon>Bacteroidales</taxon>
        <taxon>Prevotellaceae</taxon>
        <taxon>Marseilla</taxon>
    </lineage>
</organism>
<name>A0A939B2K7_9BACT</name>
<feature type="transmembrane region" description="Helical" evidence="1">
    <location>
        <begin position="63"/>
        <end position="85"/>
    </location>
</feature>